<dbReference type="AlphaFoldDB" id="A0A6C0KXD2"/>
<organism evidence="2">
    <name type="scientific">viral metagenome</name>
    <dbReference type="NCBI Taxonomy" id="1070528"/>
    <lineage>
        <taxon>unclassified sequences</taxon>
        <taxon>metagenomes</taxon>
        <taxon>organismal metagenomes</taxon>
    </lineage>
</organism>
<sequence>MAENFLFLDGKSGEKVMGRKREILYCRVNAEEIVVNGKTFIKVESNGVPNYTPKIYDNSGKQITIKGIWEQELRLATDGEDGNPNYIGDHEHVFYIPKEPAGENWRWNRRNELPLDAIGVAVNGCLMYNSFTAGRNTYAVESEMFDSCCGHPDSNKQYHYHQHPLCATGNSALTNVPQSSVADYINDLVSSQNVSPIVGYMFDGVPVTGPVSYNKNGEVRILQPSYEHDEYVEGKGDLDYYNGISSPLVEGGESVYHYVSTIKSTNGTTVDLSDDNKIVPLFPYLIKAYKHIPDERNF</sequence>
<dbReference type="EMBL" id="MN741014">
    <property type="protein sequence ID" value="QHU22632.1"/>
    <property type="molecule type" value="Genomic_DNA"/>
</dbReference>
<proteinExistence type="predicted"/>
<reference evidence="2" key="1">
    <citation type="journal article" date="2020" name="Nature">
        <title>Giant virus diversity and host interactions through global metagenomics.</title>
        <authorList>
            <person name="Schulz F."/>
            <person name="Roux S."/>
            <person name="Paez-Espino D."/>
            <person name="Jungbluth S."/>
            <person name="Walsh D.A."/>
            <person name="Denef V.J."/>
            <person name="McMahon K.D."/>
            <person name="Konstantinidis K.T."/>
            <person name="Eloe-Fadrosh E.A."/>
            <person name="Kyrpides N.C."/>
            <person name="Woyke T."/>
        </authorList>
    </citation>
    <scope>NUCLEOTIDE SEQUENCE</scope>
    <source>
        <strain evidence="2">GVMAG-S-ERX555907-102</strain>
    </source>
</reference>
<dbReference type="InterPro" id="IPR025924">
    <property type="entry name" value="YHYH_dom"/>
</dbReference>
<accession>A0A6C0KXD2</accession>
<evidence type="ECO:0000259" key="1">
    <source>
        <dbReference type="Pfam" id="PF14240"/>
    </source>
</evidence>
<name>A0A6C0KXD2_9ZZZZ</name>
<protein>
    <recommendedName>
        <fullName evidence="1">YHYH domain-containing protein</fullName>
    </recommendedName>
</protein>
<evidence type="ECO:0000313" key="2">
    <source>
        <dbReference type="EMBL" id="QHU22632.1"/>
    </source>
</evidence>
<dbReference type="Pfam" id="PF14240">
    <property type="entry name" value="YHYH"/>
    <property type="match status" value="1"/>
</dbReference>
<feature type="domain" description="YHYH" evidence="1">
    <location>
        <begin position="95"/>
        <end position="227"/>
    </location>
</feature>